<dbReference type="OrthoDB" id="3033641at2759"/>
<dbReference type="InterPro" id="IPR046496">
    <property type="entry name" value="DUF6589"/>
</dbReference>
<feature type="region of interest" description="Disordered" evidence="1">
    <location>
        <begin position="694"/>
        <end position="715"/>
    </location>
</feature>
<name>A0A6A4GL63_9AGAR</name>
<dbReference type="EMBL" id="ML769915">
    <property type="protein sequence ID" value="KAE9386073.1"/>
    <property type="molecule type" value="Genomic_DNA"/>
</dbReference>
<evidence type="ECO:0000256" key="1">
    <source>
        <dbReference type="SAM" id="MobiDB-lite"/>
    </source>
</evidence>
<gene>
    <name evidence="3" type="ORF">BT96DRAFT_1006435</name>
</gene>
<feature type="compositionally biased region" description="Polar residues" evidence="1">
    <location>
        <begin position="882"/>
        <end position="904"/>
    </location>
</feature>
<evidence type="ECO:0000259" key="2">
    <source>
        <dbReference type="Pfam" id="PF20231"/>
    </source>
</evidence>
<organism evidence="3 4">
    <name type="scientific">Gymnopus androsaceus JB14</name>
    <dbReference type="NCBI Taxonomy" id="1447944"/>
    <lineage>
        <taxon>Eukaryota</taxon>
        <taxon>Fungi</taxon>
        <taxon>Dikarya</taxon>
        <taxon>Basidiomycota</taxon>
        <taxon>Agaricomycotina</taxon>
        <taxon>Agaricomycetes</taxon>
        <taxon>Agaricomycetidae</taxon>
        <taxon>Agaricales</taxon>
        <taxon>Marasmiineae</taxon>
        <taxon>Omphalotaceae</taxon>
        <taxon>Gymnopus</taxon>
    </lineage>
</organism>
<protein>
    <recommendedName>
        <fullName evidence="2">DUF6589 domain-containing protein</fullName>
    </recommendedName>
</protein>
<keyword evidence="4" id="KW-1185">Reference proteome</keyword>
<sequence>MPSLNVLNYTLLSQSRISTPLYPFGMLPSPVTPSTSTTQALSHISNQTPSEFNSSTSETSLAPLWGFNSDPLPPLPATTLTHPNTEQWMSLSNPSFSHTQPRLWAKKLTFFASYLQQLPPENSNISLGISKHHRTSLQAFLQGKTAIKPVEIIEKMYHHCYSYPSSNSKYISEREHKFSPYEQPSSLWYTRVSLSSWATQLLGNHVYRSIGNLLCDSPKATSDLGLPHIPARLVASANEQTKAKGLMTLFKARTQLAWYLTECMAAPRKSGVIVERKHWKLSMIQVAAIQSFLLCQNQYVNGYLAMHMGIWHIACGSHVDVKHAYSHLATSVHETTARRALEMMGETSIKNLQKEVGAGQQRWQVLYCFVLDNIQEFQKVWEGGLGRENHIICGTACTVIGLDDCADNAFDFIDRFIHILKNERAKLTTMMLYYDSINWTHIQNIQTLHSTVSKLFHSNHAIHCMRDGCKIQVVPLGSNAECKILTPEMVHAIHDFCGQAGVKPEFAPSLITWAGGDGGSVLAILHAQKLLATMYDPSDPESDYKILHNLLLTTGIWHTQATSLNTIAANHYGPLVTNDPSALSKSAACAEFKRPSNFKDCSNYYHLSRSMTTFWETQVLDCWRLKLGLDHWTKMKTHFENLASTNSLPDFEWFTKKAECIIDKYMSFDAYKQALSQEINDSAPDSLKFPIGNAWSPSNSSSTSTTTTSNSTDPVPTAHVEQAGFTAAYAIPEGDIGCDLQFWIFLLSGGSNNNYVNILLEMYCLFHYESSKELKDAIWNNWLVNVTGELGKWIPDDLLQEHHNRWLEDMVQKSGGTFDNTFLWKIIPPNVKFFLRLKEQIKDEFKQLLTMHGNDTLHFFYSRCSMGHAAVSLVNGGFNKLDNGQLQPTPSGSNNLPQTAEPNTISISSSSSSENESHSGPASMAEDDELEPEVVKELSQLEPGPELMPTIDPDSGRLIQDWLDANDGESDEEVEEDDDAIASSDDEGYWLE</sequence>
<evidence type="ECO:0000313" key="3">
    <source>
        <dbReference type="EMBL" id="KAE9386073.1"/>
    </source>
</evidence>
<dbReference type="AlphaFoldDB" id="A0A6A4GL63"/>
<feature type="compositionally biased region" description="Acidic residues" evidence="1">
    <location>
        <begin position="964"/>
        <end position="992"/>
    </location>
</feature>
<reference evidence="3" key="1">
    <citation type="journal article" date="2019" name="Environ. Microbiol.">
        <title>Fungal ecological strategies reflected in gene transcription - a case study of two litter decomposers.</title>
        <authorList>
            <person name="Barbi F."/>
            <person name="Kohler A."/>
            <person name="Barry K."/>
            <person name="Baskaran P."/>
            <person name="Daum C."/>
            <person name="Fauchery L."/>
            <person name="Ihrmark K."/>
            <person name="Kuo A."/>
            <person name="LaButti K."/>
            <person name="Lipzen A."/>
            <person name="Morin E."/>
            <person name="Grigoriev I.V."/>
            <person name="Henrissat B."/>
            <person name="Lindahl B."/>
            <person name="Martin F."/>
        </authorList>
    </citation>
    <scope>NUCLEOTIDE SEQUENCE</scope>
    <source>
        <strain evidence="3">JB14</strain>
    </source>
</reference>
<evidence type="ECO:0000313" key="4">
    <source>
        <dbReference type="Proteomes" id="UP000799118"/>
    </source>
</evidence>
<proteinExistence type="predicted"/>
<accession>A0A6A4GL63</accession>
<dbReference type="Proteomes" id="UP000799118">
    <property type="component" value="Unassembled WGS sequence"/>
</dbReference>
<feature type="compositionally biased region" description="Low complexity" evidence="1">
    <location>
        <begin position="905"/>
        <end position="914"/>
    </location>
</feature>
<feature type="compositionally biased region" description="Low complexity" evidence="1">
    <location>
        <begin position="698"/>
        <end position="712"/>
    </location>
</feature>
<feature type="domain" description="DUF6589" evidence="2">
    <location>
        <begin position="439"/>
        <end position="846"/>
    </location>
</feature>
<feature type="region of interest" description="Disordered" evidence="1">
    <location>
        <begin position="882"/>
        <end position="992"/>
    </location>
</feature>
<dbReference type="Pfam" id="PF20231">
    <property type="entry name" value="DUF6589"/>
    <property type="match status" value="1"/>
</dbReference>